<dbReference type="CDD" id="cd17932">
    <property type="entry name" value="DEXQc_UvrD"/>
    <property type="match status" value="1"/>
</dbReference>
<dbReference type="Gene3D" id="3.40.50.300">
    <property type="entry name" value="P-loop containing nucleotide triphosphate hydrolases"/>
    <property type="match status" value="3"/>
</dbReference>
<dbReference type="InterPro" id="IPR038726">
    <property type="entry name" value="PDDEXK_AddAB-type"/>
</dbReference>
<name>A0ABW1T006_9ACTN</name>
<evidence type="ECO:0000259" key="15">
    <source>
        <dbReference type="PROSITE" id="PS51198"/>
    </source>
</evidence>
<comment type="caution">
    <text evidence="17">The sequence shown here is derived from an EMBL/GenBank/DDBJ whole genome shotgun (WGS) entry which is preliminary data.</text>
</comment>
<dbReference type="EMBL" id="JBHSTI010000008">
    <property type="protein sequence ID" value="MFC6237510.1"/>
    <property type="molecule type" value="Genomic_DNA"/>
</dbReference>
<reference evidence="18" key="1">
    <citation type="journal article" date="2019" name="Int. J. Syst. Evol. Microbiol.">
        <title>The Global Catalogue of Microorganisms (GCM) 10K type strain sequencing project: providing services to taxonomists for standard genome sequencing and annotation.</title>
        <authorList>
            <consortium name="The Broad Institute Genomics Platform"/>
            <consortium name="The Broad Institute Genome Sequencing Center for Infectious Disease"/>
            <person name="Wu L."/>
            <person name="Ma J."/>
        </authorList>
    </citation>
    <scope>NUCLEOTIDE SEQUENCE [LARGE SCALE GENOMIC DNA]</scope>
    <source>
        <strain evidence="18">CGMCC 4.7317</strain>
    </source>
</reference>
<evidence type="ECO:0000256" key="3">
    <source>
        <dbReference type="ARBA" id="ARBA00022741"/>
    </source>
</evidence>
<sequence>MSNVPVRPRTAVDGFGVRELKALLGVPFSDEQIAAITAPLSPYVVVAGAGSGKTTVMTARVVWLVATGQVRADQVLGLTFTNKAASELASRVRDAVRELAQQESGDLPPGEEVDLGEPVIATYHSFAGRLLSEHGLRIGVEPQARLLGEAASYQLAHRVVVRTRRDLVPLGKGVGGVVGDLRALDGELAEHCVELAELRAWDERFVAEVEGQVKIMAGARDAAAVSRKRIELAHLVEEYRAERRRLDVVDFSDQMRFGARLAEDCPEVGAALREQFAVVLLDEYQDTSVAQRRLLTGLFGGGHPVTAVGDPLQAIYGWRGASVANIDDFPVHFAPASGGRAPVLPLAENRRSGSNVLDSANLVAADLRALHPEVAALVAADPGKPPGAVRLALHQTYAEEIDWLADQVVGEIAAGTAPGDVALLVRVGSDLPPVMAALADRGVPFEVRGVDGLLAVPEVAEVLAVLDVLHDSTANPALVRLLAGPRWRIGPRDLALLGRRARQLTGGRAWGEARDLQQQLDDSVGGTDPADVVSLLDALDDPGDLPYGNDARRRFAALSGEIRALRRHVGDPLPDLVHRVVTTTGLDIELAASPELVVLRRAEALASFVDLVAAFQDAEGASSVTAFLSWLRLAERFDKVPELERTPSRDAVQLMTVHKAKGLEWPVVVLPSVTVGVFPSARGRSRWPESAKTLPYPLRGDSAALPRLDGLTKKDFDAFVDSCRAGDELEERRLAYVALTRAKRLLVASSSWWGPRQKKVRGPSPYLDLLREAALDGAGEVAVWAERPDDDESNPVLDEVVEVPWPVVPDAAALAARRAAATSVLDGLGTDISALMREHVDLAVVEGVSPLLGLDAADLGTVVGWDDDIALLLEERRSERSATRVVPVPSSLSTSDLVRLAADPDSFARRLARPVPAAPAQSARRGTRFHAWVEAHYGVQPLLEPDDLPGAADGLDDDSDEALDAMRAAFLASPWASRTPVGIEVGFSLVLGGRVVPGRIDAVFSETAADGVTRYEVVDWKTSRRQSADPLQLAVYRVAYAELLGVPLERVDAAFVYVRDGSVVRPEGLPDRSGLEVLLAG</sequence>
<gene>
    <name evidence="17" type="ORF">ACFQGU_06445</name>
</gene>
<evidence type="ECO:0000256" key="5">
    <source>
        <dbReference type="ARBA" id="ARBA00022801"/>
    </source>
</evidence>
<proteinExistence type="inferred from homology"/>
<evidence type="ECO:0000259" key="16">
    <source>
        <dbReference type="PROSITE" id="PS51217"/>
    </source>
</evidence>
<dbReference type="PROSITE" id="PS51198">
    <property type="entry name" value="UVRD_HELICASE_ATP_BIND"/>
    <property type="match status" value="1"/>
</dbReference>
<evidence type="ECO:0000256" key="4">
    <source>
        <dbReference type="ARBA" id="ARBA00022763"/>
    </source>
</evidence>
<accession>A0ABW1T006</accession>
<feature type="domain" description="UvrD-like helicase C-terminal" evidence="16">
    <location>
        <begin position="354"/>
        <end position="662"/>
    </location>
</feature>
<comment type="catalytic activity">
    <reaction evidence="11">
        <text>Couples ATP hydrolysis with the unwinding of duplex DNA by translocating in the 3'-5' direction.</text>
        <dbReference type="EC" id="5.6.2.4"/>
    </reaction>
</comment>
<keyword evidence="18" id="KW-1185">Reference proteome</keyword>
<dbReference type="InterPro" id="IPR014017">
    <property type="entry name" value="DNA_helicase_UvrD-like_C"/>
</dbReference>
<evidence type="ECO:0000313" key="17">
    <source>
        <dbReference type="EMBL" id="MFC6237510.1"/>
    </source>
</evidence>
<evidence type="ECO:0000256" key="6">
    <source>
        <dbReference type="ARBA" id="ARBA00022806"/>
    </source>
</evidence>
<keyword evidence="7" id="KW-0269">Exonuclease</keyword>
<evidence type="ECO:0000256" key="1">
    <source>
        <dbReference type="ARBA" id="ARBA00009922"/>
    </source>
</evidence>
<dbReference type="InterPro" id="IPR013986">
    <property type="entry name" value="DExx_box_DNA_helicase_dom_sf"/>
</dbReference>
<evidence type="ECO:0000256" key="14">
    <source>
        <dbReference type="PROSITE-ProRule" id="PRU00560"/>
    </source>
</evidence>
<dbReference type="InterPro" id="IPR000212">
    <property type="entry name" value="DNA_helicase_UvrD/REP"/>
</dbReference>
<evidence type="ECO:0000256" key="8">
    <source>
        <dbReference type="ARBA" id="ARBA00022840"/>
    </source>
</evidence>
<evidence type="ECO:0000256" key="9">
    <source>
        <dbReference type="ARBA" id="ARBA00023204"/>
    </source>
</evidence>
<feature type="domain" description="UvrD-like helicase ATP-binding" evidence="15">
    <location>
        <begin position="26"/>
        <end position="353"/>
    </location>
</feature>
<dbReference type="PANTHER" id="PTHR11070:SF55">
    <property type="entry name" value="DNA 3'-5' HELICASE"/>
    <property type="match status" value="1"/>
</dbReference>
<dbReference type="InterPro" id="IPR011335">
    <property type="entry name" value="Restrct_endonuc-II-like"/>
</dbReference>
<dbReference type="PANTHER" id="PTHR11070">
    <property type="entry name" value="UVRD / RECB / PCRA DNA HELICASE FAMILY MEMBER"/>
    <property type="match status" value="1"/>
</dbReference>
<dbReference type="Pfam" id="PF00580">
    <property type="entry name" value="UvrD-helicase"/>
    <property type="match status" value="1"/>
</dbReference>
<organism evidence="17 18">
    <name type="scientific">Longivirga aurantiaca</name>
    <dbReference type="NCBI Taxonomy" id="1837743"/>
    <lineage>
        <taxon>Bacteria</taxon>
        <taxon>Bacillati</taxon>
        <taxon>Actinomycetota</taxon>
        <taxon>Actinomycetes</taxon>
        <taxon>Sporichthyales</taxon>
        <taxon>Sporichthyaceae</taxon>
        <taxon>Longivirga</taxon>
    </lineage>
</organism>
<evidence type="ECO:0000256" key="7">
    <source>
        <dbReference type="ARBA" id="ARBA00022839"/>
    </source>
</evidence>
<keyword evidence="4" id="KW-0227">DNA damage</keyword>
<keyword evidence="6 14" id="KW-0347">Helicase</keyword>
<keyword evidence="9" id="KW-0234">DNA repair</keyword>
<dbReference type="RefSeq" id="WP_386764872.1">
    <property type="nucleotide sequence ID" value="NZ_JBHSTI010000008.1"/>
</dbReference>
<dbReference type="Pfam" id="PF12705">
    <property type="entry name" value="PDDEXK_1"/>
    <property type="match status" value="1"/>
</dbReference>
<dbReference type="Gene3D" id="1.10.486.10">
    <property type="entry name" value="PCRA, domain 4"/>
    <property type="match status" value="1"/>
</dbReference>
<keyword evidence="8 14" id="KW-0067">ATP-binding</keyword>
<keyword evidence="5 14" id="KW-0378">Hydrolase</keyword>
<comment type="similarity">
    <text evidence="1">Belongs to the helicase family. UvrD subfamily.</text>
</comment>
<evidence type="ECO:0000256" key="2">
    <source>
        <dbReference type="ARBA" id="ARBA00022722"/>
    </source>
</evidence>
<dbReference type="InterPro" id="IPR014016">
    <property type="entry name" value="UvrD-like_ATP-bd"/>
</dbReference>
<feature type="binding site" evidence="14">
    <location>
        <begin position="47"/>
        <end position="54"/>
    </location>
    <ligand>
        <name>ATP</name>
        <dbReference type="ChEBI" id="CHEBI:30616"/>
    </ligand>
</feature>
<keyword evidence="10" id="KW-0413">Isomerase</keyword>
<evidence type="ECO:0000256" key="11">
    <source>
        <dbReference type="ARBA" id="ARBA00034617"/>
    </source>
</evidence>
<dbReference type="Proteomes" id="UP001596138">
    <property type="component" value="Unassembled WGS sequence"/>
</dbReference>
<dbReference type="EC" id="5.6.2.4" evidence="12"/>
<dbReference type="SUPFAM" id="SSF52540">
    <property type="entry name" value="P-loop containing nucleoside triphosphate hydrolases"/>
    <property type="match status" value="1"/>
</dbReference>
<evidence type="ECO:0000256" key="10">
    <source>
        <dbReference type="ARBA" id="ARBA00023235"/>
    </source>
</evidence>
<dbReference type="InterPro" id="IPR027417">
    <property type="entry name" value="P-loop_NTPase"/>
</dbReference>
<dbReference type="SUPFAM" id="SSF52980">
    <property type="entry name" value="Restriction endonuclease-like"/>
    <property type="match status" value="1"/>
</dbReference>
<dbReference type="Gene3D" id="1.10.10.160">
    <property type="match status" value="1"/>
</dbReference>
<evidence type="ECO:0000256" key="13">
    <source>
        <dbReference type="ARBA" id="ARBA00048988"/>
    </source>
</evidence>
<comment type="catalytic activity">
    <reaction evidence="13">
        <text>ATP + H2O = ADP + phosphate + H(+)</text>
        <dbReference type="Rhea" id="RHEA:13065"/>
        <dbReference type="ChEBI" id="CHEBI:15377"/>
        <dbReference type="ChEBI" id="CHEBI:15378"/>
        <dbReference type="ChEBI" id="CHEBI:30616"/>
        <dbReference type="ChEBI" id="CHEBI:43474"/>
        <dbReference type="ChEBI" id="CHEBI:456216"/>
        <dbReference type="EC" id="5.6.2.4"/>
    </reaction>
</comment>
<dbReference type="Pfam" id="PF13361">
    <property type="entry name" value="UvrD_C"/>
    <property type="match status" value="2"/>
</dbReference>
<protein>
    <recommendedName>
        <fullName evidence="12">DNA 3'-5' helicase</fullName>
        <ecNumber evidence="12">5.6.2.4</ecNumber>
    </recommendedName>
</protein>
<evidence type="ECO:0000313" key="18">
    <source>
        <dbReference type="Proteomes" id="UP001596138"/>
    </source>
</evidence>
<dbReference type="PROSITE" id="PS51217">
    <property type="entry name" value="UVRD_HELICASE_CTER"/>
    <property type="match status" value="1"/>
</dbReference>
<keyword evidence="3 14" id="KW-0547">Nucleotide-binding</keyword>
<evidence type="ECO:0000256" key="12">
    <source>
        <dbReference type="ARBA" id="ARBA00034808"/>
    </source>
</evidence>
<keyword evidence="2" id="KW-0540">Nuclease</keyword>